<feature type="coiled-coil region" evidence="1">
    <location>
        <begin position="1"/>
        <end position="28"/>
    </location>
</feature>
<evidence type="ECO:0000256" key="1">
    <source>
        <dbReference type="SAM" id="Coils"/>
    </source>
</evidence>
<reference evidence="2" key="1">
    <citation type="submission" date="2020-04" db="EMBL/GenBank/DDBJ databases">
        <authorList>
            <person name="Chiriac C."/>
            <person name="Salcher M."/>
            <person name="Ghai R."/>
            <person name="Kavagutti S V."/>
        </authorList>
    </citation>
    <scope>NUCLEOTIDE SEQUENCE</scope>
</reference>
<keyword evidence="1" id="KW-0175">Coiled coil</keyword>
<evidence type="ECO:0000313" key="2">
    <source>
        <dbReference type="EMBL" id="CAB4127224.1"/>
    </source>
</evidence>
<protein>
    <submittedName>
        <fullName evidence="2">Uncharacterized protein</fullName>
    </submittedName>
</protein>
<gene>
    <name evidence="2" type="ORF">UFOVP84_80</name>
</gene>
<sequence>MTSIKDKVKEIQDNIEQLYSELRYLRDECNHTNFSTRQIGSTGNFDPTDDGYIKRYECQECGKVWFDDE</sequence>
<organism evidence="2">
    <name type="scientific">uncultured Caudovirales phage</name>
    <dbReference type="NCBI Taxonomy" id="2100421"/>
    <lineage>
        <taxon>Viruses</taxon>
        <taxon>Duplodnaviria</taxon>
        <taxon>Heunggongvirae</taxon>
        <taxon>Uroviricota</taxon>
        <taxon>Caudoviricetes</taxon>
        <taxon>Peduoviridae</taxon>
        <taxon>Maltschvirus</taxon>
        <taxon>Maltschvirus maltsch</taxon>
    </lineage>
</organism>
<proteinExistence type="predicted"/>
<accession>A0A6J5KXQ9</accession>
<name>A0A6J5KXQ9_9CAUD</name>
<dbReference type="EMBL" id="LR796208">
    <property type="protein sequence ID" value="CAB4127224.1"/>
    <property type="molecule type" value="Genomic_DNA"/>
</dbReference>